<dbReference type="EMBL" id="CANTUO010000001">
    <property type="protein sequence ID" value="CAI5756283.1"/>
    <property type="molecule type" value="Genomic_DNA"/>
</dbReference>
<keyword evidence="2" id="KW-1185">Reference proteome</keyword>
<sequence length="113" mass="13484">MNKVQLSDREIIKKLRSRLEAYIDKFNTQRILIDKLSMESKNNEFTQIFLYNEKDISLRVGVRSLAWCSIFSSFTDELLQVIKKYDNYVEGDQDEVMSEIEAIEEEKYDPFKK</sequence>
<reference evidence="1" key="1">
    <citation type="submission" date="2022-12" db="EMBL/GenBank/DDBJ databases">
        <authorList>
            <person name="Brejova B."/>
        </authorList>
    </citation>
    <scope>NUCLEOTIDE SEQUENCE</scope>
</reference>
<dbReference type="Proteomes" id="UP001152885">
    <property type="component" value="Unassembled WGS sequence"/>
</dbReference>
<dbReference type="AlphaFoldDB" id="A0A9W4TRX6"/>
<name>A0A9W4TRX6_9ASCO</name>
<protein>
    <submittedName>
        <fullName evidence="1">Uncharacterized protein</fullName>
    </submittedName>
</protein>
<gene>
    <name evidence="1" type="ORF">CANVERA_P0799</name>
</gene>
<comment type="caution">
    <text evidence="1">The sequence shown here is derived from an EMBL/GenBank/DDBJ whole genome shotgun (WGS) entry which is preliminary data.</text>
</comment>
<accession>A0A9W4TRX6</accession>
<evidence type="ECO:0000313" key="1">
    <source>
        <dbReference type="EMBL" id="CAI5756283.1"/>
    </source>
</evidence>
<evidence type="ECO:0000313" key="2">
    <source>
        <dbReference type="Proteomes" id="UP001152885"/>
    </source>
</evidence>
<organism evidence="1 2">
    <name type="scientific">Candida verbasci</name>
    <dbReference type="NCBI Taxonomy" id="1227364"/>
    <lineage>
        <taxon>Eukaryota</taxon>
        <taxon>Fungi</taxon>
        <taxon>Dikarya</taxon>
        <taxon>Ascomycota</taxon>
        <taxon>Saccharomycotina</taxon>
        <taxon>Pichiomycetes</taxon>
        <taxon>Debaryomycetaceae</taxon>
        <taxon>Candida/Lodderomyces clade</taxon>
        <taxon>Candida</taxon>
    </lineage>
</organism>
<proteinExistence type="predicted"/>